<accession>A0A380P220</accession>
<name>A0A380P220_WEIVI</name>
<organism evidence="2 3">
    <name type="scientific">Weissella viridescens</name>
    <name type="common">Lactobacillus viridescens</name>
    <dbReference type="NCBI Taxonomy" id="1629"/>
    <lineage>
        <taxon>Bacteria</taxon>
        <taxon>Bacillati</taxon>
        <taxon>Bacillota</taxon>
        <taxon>Bacilli</taxon>
        <taxon>Lactobacillales</taxon>
        <taxon>Lactobacillaceae</taxon>
        <taxon>Weissella</taxon>
    </lineage>
</organism>
<gene>
    <name evidence="2" type="ORF">NCTC13645_01525</name>
</gene>
<evidence type="ECO:0000256" key="1">
    <source>
        <dbReference type="SAM" id="Coils"/>
    </source>
</evidence>
<proteinExistence type="predicted"/>
<dbReference type="EMBL" id="UHIV01000004">
    <property type="protein sequence ID" value="SUP59271.1"/>
    <property type="molecule type" value="Genomic_DNA"/>
</dbReference>
<keyword evidence="1" id="KW-0175">Coiled coil</keyword>
<dbReference type="AlphaFoldDB" id="A0A380P220"/>
<dbReference type="Proteomes" id="UP000254621">
    <property type="component" value="Unassembled WGS sequence"/>
</dbReference>
<sequence>MLTEILAEQSQKSDSLQIALADAQKKRDQMQAALNDAKLVQAQFERKATLEKQLTTLEEQKR</sequence>
<evidence type="ECO:0000313" key="3">
    <source>
        <dbReference type="Proteomes" id="UP000254621"/>
    </source>
</evidence>
<protein>
    <submittedName>
        <fullName evidence="2">Uncharacterized protein</fullName>
    </submittedName>
</protein>
<feature type="coiled-coil region" evidence="1">
    <location>
        <begin position="6"/>
        <end position="60"/>
    </location>
</feature>
<evidence type="ECO:0000313" key="2">
    <source>
        <dbReference type="EMBL" id="SUP59271.1"/>
    </source>
</evidence>
<reference evidence="2 3" key="1">
    <citation type="submission" date="2018-06" db="EMBL/GenBank/DDBJ databases">
        <authorList>
            <consortium name="Pathogen Informatics"/>
            <person name="Doyle S."/>
        </authorList>
    </citation>
    <scope>NUCLEOTIDE SEQUENCE [LARGE SCALE GENOMIC DNA]</scope>
    <source>
        <strain evidence="2 3">NCTC13645</strain>
    </source>
</reference>